<organism evidence="2 3">
    <name type="scientific">Eumeta variegata</name>
    <name type="common">Bagworm moth</name>
    <name type="synonym">Eumeta japonica</name>
    <dbReference type="NCBI Taxonomy" id="151549"/>
    <lineage>
        <taxon>Eukaryota</taxon>
        <taxon>Metazoa</taxon>
        <taxon>Ecdysozoa</taxon>
        <taxon>Arthropoda</taxon>
        <taxon>Hexapoda</taxon>
        <taxon>Insecta</taxon>
        <taxon>Pterygota</taxon>
        <taxon>Neoptera</taxon>
        <taxon>Endopterygota</taxon>
        <taxon>Lepidoptera</taxon>
        <taxon>Glossata</taxon>
        <taxon>Ditrysia</taxon>
        <taxon>Tineoidea</taxon>
        <taxon>Psychidae</taxon>
        <taxon>Oiketicinae</taxon>
        <taxon>Eumeta</taxon>
    </lineage>
</organism>
<accession>A0A4C1YBP7</accession>
<feature type="region of interest" description="Disordered" evidence="1">
    <location>
        <begin position="1"/>
        <end position="27"/>
    </location>
</feature>
<feature type="compositionally biased region" description="Low complexity" evidence="1">
    <location>
        <begin position="10"/>
        <end position="24"/>
    </location>
</feature>
<evidence type="ECO:0000256" key="1">
    <source>
        <dbReference type="SAM" id="MobiDB-lite"/>
    </source>
</evidence>
<evidence type="ECO:0000313" key="3">
    <source>
        <dbReference type="Proteomes" id="UP000299102"/>
    </source>
</evidence>
<keyword evidence="3" id="KW-1185">Reference proteome</keyword>
<proteinExistence type="predicted"/>
<evidence type="ECO:0000313" key="2">
    <source>
        <dbReference type="EMBL" id="GBP72763.1"/>
    </source>
</evidence>
<dbReference type="EMBL" id="BGZK01001156">
    <property type="protein sequence ID" value="GBP72763.1"/>
    <property type="molecule type" value="Genomic_DNA"/>
</dbReference>
<gene>
    <name evidence="2" type="ORF">EVAR_4647_1</name>
</gene>
<sequence length="164" mass="18612">MHVYTPAPQRSRGAHGASAGAVGRPSLRTSAPGDVHIYLPGVLLRECRKKKVNVGGIQQRLQSRRLRECAPADAARRRCTNLFKFQLALFKLRLQCLAARQCLTAPDTRIRYYELNIYPYKYPELLVKTWKESRCCSALQSRGTCNFIPRDGLLRRDPGSLRIV</sequence>
<protein>
    <submittedName>
        <fullName evidence="2">Uncharacterized protein</fullName>
    </submittedName>
</protein>
<comment type="caution">
    <text evidence="2">The sequence shown here is derived from an EMBL/GenBank/DDBJ whole genome shotgun (WGS) entry which is preliminary data.</text>
</comment>
<dbReference type="AlphaFoldDB" id="A0A4C1YBP7"/>
<name>A0A4C1YBP7_EUMVA</name>
<dbReference type="Proteomes" id="UP000299102">
    <property type="component" value="Unassembled WGS sequence"/>
</dbReference>
<reference evidence="2 3" key="1">
    <citation type="journal article" date="2019" name="Commun. Biol.">
        <title>The bagworm genome reveals a unique fibroin gene that provides high tensile strength.</title>
        <authorList>
            <person name="Kono N."/>
            <person name="Nakamura H."/>
            <person name="Ohtoshi R."/>
            <person name="Tomita M."/>
            <person name="Numata K."/>
            <person name="Arakawa K."/>
        </authorList>
    </citation>
    <scope>NUCLEOTIDE SEQUENCE [LARGE SCALE GENOMIC DNA]</scope>
</reference>